<gene>
    <name evidence="1" type="ORF">TorRG33x02_329510</name>
</gene>
<dbReference type="EMBL" id="JXTC01000580">
    <property type="protein sequence ID" value="PON45088.1"/>
    <property type="molecule type" value="Genomic_DNA"/>
</dbReference>
<dbReference type="InParanoid" id="A0A2P5B8H7"/>
<dbReference type="AlphaFoldDB" id="A0A2P5B8H7"/>
<evidence type="ECO:0000313" key="1">
    <source>
        <dbReference type="EMBL" id="PON45088.1"/>
    </source>
</evidence>
<dbReference type="Proteomes" id="UP000237000">
    <property type="component" value="Unassembled WGS sequence"/>
</dbReference>
<comment type="caution">
    <text evidence="1">The sequence shown here is derived from an EMBL/GenBank/DDBJ whole genome shotgun (WGS) entry which is preliminary data.</text>
</comment>
<accession>A0A2P5B8H7</accession>
<organism evidence="1 2">
    <name type="scientific">Trema orientale</name>
    <name type="common">Charcoal tree</name>
    <name type="synonym">Celtis orientalis</name>
    <dbReference type="NCBI Taxonomy" id="63057"/>
    <lineage>
        <taxon>Eukaryota</taxon>
        <taxon>Viridiplantae</taxon>
        <taxon>Streptophyta</taxon>
        <taxon>Embryophyta</taxon>
        <taxon>Tracheophyta</taxon>
        <taxon>Spermatophyta</taxon>
        <taxon>Magnoliopsida</taxon>
        <taxon>eudicotyledons</taxon>
        <taxon>Gunneridae</taxon>
        <taxon>Pentapetalae</taxon>
        <taxon>rosids</taxon>
        <taxon>fabids</taxon>
        <taxon>Rosales</taxon>
        <taxon>Cannabaceae</taxon>
        <taxon>Trema</taxon>
    </lineage>
</organism>
<protein>
    <submittedName>
        <fullName evidence="1">Uncharacterized protein</fullName>
    </submittedName>
</protein>
<dbReference type="OrthoDB" id="10382994at2759"/>
<keyword evidence="2" id="KW-1185">Reference proteome</keyword>
<evidence type="ECO:0000313" key="2">
    <source>
        <dbReference type="Proteomes" id="UP000237000"/>
    </source>
</evidence>
<name>A0A2P5B8H7_TREOI</name>
<proteinExistence type="predicted"/>
<sequence>MVLVLWNKNKAHSESIKKTTYHICAVKYREQKIENTKQDQECCNVALYECFQPTGSVFVPIPNPSSILTNASSN</sequence>
<reference evidence="2" key="1">
    <citation type="submission" date="2016-06" db="EMBL/GenBank/DDBJ databases">
        <title>Parallel loss of symbiosis genes in relatives of nitrogen-fixing non-legume Parasponia.</title>
        <authorList>
            <person name="Van Velzen R."/>
            <person name="Holmer R."/>
            <person name="Bu F."/>
            <person name="Rutten L."/>
            <person name="Van Zeijl A."/>
            <person name="Liu W."/>
            <person name="Santuari L."/>
            <person name="Cao Q."/>
            <person name="Sharma T."/>
            <person name="Shen D."/>
            <person name="Roswanjaya Y."/>
            <person name="Wardhani T."/>
            <person name="Kalhor M.S."/>
            <person name="Jansen J."/>
            <person name="Van den Hoogen J."/>
            <person name="Gungor B."/>
            <person name="Hartog M."/>
            <person name="Hontelez J."/>
            <person name="Verver J."/>
            <person name="Yang W.-C."/>
            <person name="Schijlen E."/>
            <person name="Repin R."/>
            <person name="Schilthuizen M."/>
            <person name="Schranz E."/>
            <person name="Heidstra R."/>
            <person name="Miyata K."/>
            <person name="Fedorova E."/>
            <person name="Kohlen W."/>
            <person name="Bisseling T."/>
            <person name="Smit S."/>
            <person name="Geurts R."/>
        </authorList>
    </citation>
    <scope>NUCLEOTIDE SEQUENCE [LARGE SCALE GENOMIC DNA]</scope>
    <source>
        <strain evidence="2">cv. RG33-2</strain>
    </source>
</reference>